<dbReference type="Gene3D" id="3.30.56.70">
    <property type="entry name" value="N2,N2-dimethylguanosine tRNA methyltransferase, C-terminal domain"/>
    <property type="match status" value="1"/>
</dbReference>
<feature type="compositionally biased region" description="Basic and acidic residues" evidence="10">
    <location>
        <begin position="184"/>
        <end position="211"/>
    </location>
</feature>
<feature type="compositionally biased region" description="Basic and acidic residues" evidence="10">
    <location>
        <begin position="119"/>
        <end position="131"/>
    </location>
</feature>
<evidence type="ECO:0000256" key="7">
    <source>
        <dbReference type="ARBA" id="ARBA00039099"/>
    </source>
</evidence>
<evidence type="ECO:0000313" key="11">
    <source>
        <dbReference type="EMBL" id="KAK7554667.1"/>
    </source>
</evidence>
<dbReference type="GO" id="GO:0008168">
    <property type="term" value="F:methyltransferase activity"/>
    <property type="evidence" value="ECO:0007669"/>
    <property type="project" value="UniProtKB-KW"/>
</dbReference>
<organism evidence="11 12">
    <name type="scientific">Phyllosticta citricarpa</name>
    <dbReference type="NCBI Taxonomy" id="55181"/>
    <lineage>
        <taxon>Eukaryota</taxon>
        <taxon>Fungi</taxon>
        <taxon>Dikarya</taxon>
        <taxon>Ascomycota</taxon>
        <taxon>Pezizomycotina</taxon>
        <taxon>Dothideomycetes</taxon>
        <taxon>Dothideomycetes incertae sedis</taxon>
        <taxon>Botryosphaeriales</taxon>
        <taxon>Phyllostictaceae</taxon>
        <taxon>Phyllosticta</taxon>
    </lineage>
</organism>
<comment type="similarity">
    <text evidence="9">Belongs to the class I-like SAM-binding methyltransferase superfamily. Trm1 family.</text>
</comment>
<keyword evidence="4 9" id="KW-0949">S-adenosyl-L-methionine</keyword>
<feature type="compositionally biased region" description="Basic and acidic residues" evidence="10">
    <location>
        <begin position="754"/>
        <end position="784"/>
    </location>
</feature>
<evidence type="ECO:0000256" key="6">
    <source>
        <dbReference type="ARBA" id="ARBA00022884"/>
    </source>
</evidence>
<feature type="compositionally biased region" description="Low complexity" evidence="10">
    <location>
        <begin position="212"/>
        <end position="221"/>
    </location>
</feature>
<proteinExistence type="inferred from homology"/>
<accession>A0ABR1MNQ0</accession>
<keyword evidence="3 9" id="KW-0808">Transferase</keyword>
<keyword evidence="5 9" id="KW-0819">tRNA processing</keyword>
<dbReference type="PANTHER" id="PTHR10631:SF3">
    <property type="entry name" value="TRNA (GUANINE(26)-N(2))-DIMETHYLTRANSFERASE"/>
    <property type="match status" value="1"/>
</dbReference>
<comment type="caution">
    <text evidence="11">The sequence shown here is derived from an EMBL/GenBank/DDBJ whole genome shotgun (WGS) entry which is preliminary data.</text>
</comment>
<dbReference type="InterPro" id="IPR002905">
    <property type="entry name" value="Trm1"/>
</dbReference>
<evidence type="ECO:0000256" key="9">
    <source>
        <dbReference type="PROSITE-ProRule" id="PRU00958"/>
    </source>
</evidence>
<feature type="compositionally biased region" description="Basic and acidic residues" evidence="10">
    <location>
        <begin position="713"/>
        <end position="737"/>
    </location>
</feature>
<keyword evidence="1 9" id="KW-0820">tRNA-binding</keyword>
<evidence type="ECO:0000256" key="4">
    <source>
        <dbReference type="ARBA" id="ARBA00022691"/>
    </source>
</evidence>
<name>A0ABR1MNQ0_9PEZI</name>
<protein>
    <recommendedName>
        <fullName evidence="7">tRNA (guanine(26)-N(2))-dimethyltransferase</fullName>
        <ecNumber evidence="7">2.1.1.216</ecNumber>
    </recommendedName>
</protein>
<evidence type="ECO:0000256" key="2">
    <source>
        <dbReference type="ARBA" id="ARBA00022603"/>
    </source>
</evidence>
<feature type="compositionally biased region" description="Basic residues" evidence="10">
    <location>
        <begin position="169"/>
        <end position="183"/>
    </location>
</feature>
<reference evidence="11 12" key="1">
    <citation type="submission" date="2024-04" db="EMBL/GenBank/DDBJ databases">
        <title>Phyllosticta paracitricarpa is synonymous to the EU quarantine fungus P. citricarpa based on phylogenomic analyses.</title>
        <authorList>
            <consortium name="Lawrence Berkeley National Laboratory"/>
            <person name="Van Ingen-Buijs V.A."/>
            <person name="Van Westerhoven A.C."/>
            <person name="Haridas S."/>
            <person name="Skiadas P."/>
            <person name="Martin F."/>
            <person name="Groenewald J.Z."/>
            <person name="Crous P.W."/>
            <person name="Seidl M.F."/>
        </authorList>
    </citation>
    <scope>NUCLEOTIDE SEQUENCE [LARGE SCALE GENOMIC DNA]</scope>
    <source>
        <strain evidence="11 12">CBS 122670</strain>
    </source>
</reference>
<evidence type="ECO:0000256" key="3">
    <source>
        <dbReference type="ARBA" id="ARBA00022679"/>
    </source>
</evidence>
<feature type="region of interest" description="Disordered" evidence="10">
    <location>
        <begin position="111"/>
        <end position="131"/>
    </location>
</feature>
<dbReference type="PANTHER" id="PTHR10631">
    <property type="entry name" value="N 2 ,N 2 -DIMETHYLGUANOSINE TRNA METHYLTRANSFERASE"/>
    <property type="match status" value="1"/>
</dbReference>
<dbReference type="Gene3D" id="3.40.50.150">
    <property type="entry name" value="Vaccinia Virus protein VP39"/>
    <property type="match status" value="1"/>
</dbReference>
<evidence type="ECO:0000256" key="10">
    <source>
        <dbReference type="SAM" id="MobiDB-lite"/>
    </source>
</evidence>
<keyword evidence="6 9" id="KW-0694">RNA-binding</keyword>
<feature type="region of interest" description="Disordered" evidence="10">
    <location>
        <begin position="163"/>
        <end position="233"/>
    </location>
</feature>
<dbReference type="InterPro" id="IPR029063">
    <property type="entry name" value="SAM-dependent_MTases_sf"/>
</dbReference>
<gene>
    <name evidence="11" type="ORF">IWX46DRAFT_589341</name>
</gene>
<dbReference type="CDD" id="cd02440">
    <property type="entry name" value="AdoMet_MTases"/>
    <property type="match status" value="1"/>
</dbReference>
<dbReference type="Pfam" id="PF02005">
    <property type="entry name" value="TRM"/>
    <property type="match status" value="2"/>
</dbReference>
<dbReference type="GO" id="GO:0032259">
    <property type="term" value="P:methylation"/>
    <property type="evidence" value="ECO:0007669"/>
    <property type="project" value="UniProtKB-KW"/>
</dbReference>
<feature type="compositionally biased region" description="Polar residues" evidence="10">
    <location>
        <begin position="222"/>
        <end position="233"/>
    </location>
</feature>
<dbReference type="EMBL" id="JBBPDW010000003">
    <property type="protein sequence ID" value="KAK7554667.1"/>
    <property type="molecule type" value="Genomic_DNA"/>
</dbReference>
<dbReference type="EC" id="2.1.1.216" evidence="7"/>
<evidence type="ECO:0000256" key="8">
    <source>
        <dbReference type="ARBA" id="ARBA00051897"/>
    </source>
</evidence>
<keyword evidence="12" id="KW-1185">Reference proteome</keyword>
<keyword evidence="2 9" id="KW-0489">Methyltransferase</keyword>
<evidence type="ECO:0000313" key="12">
    <source>
        <dbReference type="Proteomes" id="UP001365128"/>
    </source>
</evidence>
<feature type="region of interest" description="Disordered" evidence="10">
    <location>
        <begin position="709"/>
        <end position="802"/>
    </location>
</feature>
<sequence>MRGEVSFSTTKHPYQIPKIPPHFAVPKLALLRRFSRFSSGFFATPFSQSPRILCNAAARNFCSTAVTMESDTAATTPAASLSDPPKAGQRVQHEGKEFTTVREGMAHILVPPNAATSTDPKKAAKGESDEERQKVFYNPIQQFNRDLSVLAIYAFGESYLADREAKRKQSEKKKAKGSRKRKPAKDGLAEKHTGNENKRQRFGDEAEKSAEAAEAAPGASEQQISSGETTNFDDSVLKDQDLLAAVESRTEKPAGEEPSAPANGEAKKPAFCILDALSASGLRALRYAKEIPFATSITGNDLSPDAVRAMKLNVIHNQVEDVVKPNAGNAVAHMYQFVGEDITTASKPKYHVIDLDPYGTAVPFLDGALQAVIDGGLLCVTCTDAGVFNSFGYPEKAYSLYGGLPIKGSHAHEGGLRLILHSIATTAAKYGIAIEPLLSLSIDFYARVFVRVKKSPAGVKFLAGKSMLVYNCDSGCGAWTTQFIGKTSTVIGKKGPFYKYGMAQGPSAPTNCPHCGFKTHLAGPMYGGPLHNPAFIEKILDYLPELDKETYATTERIEGMLRTAHDETLFDSADSASPYILPPPGPTLIDPFTKLPSTRGTEDTTSPIIPPLNPALTDSHPFFFDISGLARVLHCQAPSGAAIKGALRHAGYRTTRTHCRPGAIKTDAPWAAVWEIMREWVRQKAPFKEGAVKEGMAGWGVWKNRRLQGEQSAAHEKEKEKENEQDNEQEQEKETGKEAPTTQSDETAPVRTQGGDKDPQLERLHKMDVVFDEKLGKDRDDKKLVRYQQNPRANWGPMNRAK</sequence>
<dbReference type="Proteomes" id="UP001365128">
    <property type="component" value="Unassembled WGS sequence"/>
</dbReference>
<evidence type="ECO:0000256" key="5">
    <source>
        <dbReference type="ARBA" id="ARBA00022694"/>
    </source>
</evidence>
<comment type="catalytic activity">
    <reaction evidence="8">
        <text>guanosine(26) in tRNA + 2 S-adenosyl-L-methionine = N(2)-dimethylguanosine(26) in tRNA + 2 S-adenosyl-L-homocysteine + 2 H(+)</text>
        <dbReference type="Rhea" id="RHEA:43140"/>
        <dbReference type="Rhea" id="RHEA-COMP:10359"/>
        <dbReference type="Rhea" id="RHEA-COMP:10360"/>
        <dbReference type="ChEBI" id="CHEBI:15378"/>
        <dbReference type="ChEBI" id="CHEBI:57856"/>
        <dbReference type="ChEBI" id="CHEBI:59789"/>
        <dbReference type="ChEBI" id="CHEBI:74269"/>
        <dbReference type="ChEBI" id="CHEBI:74513"/>
        <dbReference type="EC" id="2.1.1.216"/>
    </reaction>
</comment>
<dbReference type="SUPFAM" id="SSF53335">
    <property type="entry name" value="S-adenosyl-L-methionine-dependent methyltransferases"/>
    <property type="match status" value="1"/>
</dbReference>
<dbReference type="PROSITE" id="PS51626">
    <property type="entry name" value="SAM_MT_TRM1"/>
    <property type="match status" value="1"/>
</dbReference>
<evidence type="ECO:0000256" key="1">
    <source>
        <dbReference type="ARBA" id="ARBA00022555"/>
    </source>
</evidence>
<dbReference type="InterPro" id="IPR042296">
    <property type="entry name" value="tRNA_met_Trm1_C"/>
</dbReference>